<organism evidence="3 4">
    <name type="scientific">Hyphomonas johnsonii MHS-2</name>
    <dbReference type="NCBI Taxonomy" id="1280950"/>
    <lineage>
        <taxon>Bacteria</taxon>
        <taxon>Pseudomonadati</taxon>
        <taxon>Pseudomonadota</taxon>
        <taxon>Alphaproteobacteria</taxon>
        <taxon>Hyphomonadales</taxon>
        <taxon>Hyphomonadaceae</taxon>
        <taxon>Hyphomonas</taxon>
    </lineage>
</organism>
<gene>
    <name evidence="3" type="ORF">HJO_11237</name>
</gene>
<accession>A0A059FM49</accession>
<proteinExistence type="inferred from homology"/>
<reference evidence="3 4" key="1">
    <citation type="journal article" date="2014" name="Antonie Van Leeuwenhoek">
        <title>Hyphomonas beringensis sp. nov. and Hyphomonas chukchiensis sp. nov., isolated from surface seawater of the Bering Sea and Chukchi Sea.</title>
        <authorList>
            <person name="Li C."/>
            <person name="Lai Q."/>
            <person name="Li G."/>
            <person name="Dong C."/>
            <person name="Wang J."/>
            <person name="Liao Y."/>
            <person name="Shao Z."/>
        </authorList>
    </citation>
    <scope>NUCLEOTIDE SEQUENCE [LARGE SCALE GENOMIC DNA]</scope>
    <source>
        <strain evidence="3 4">MHS-2</strain>
    </source>
</reference>
<keyword evidence="4" id="KW-1185">Reference proteome</keyword>
<dbReference type="Pfam" id="PF07896">
    <property type="entry name" value="DUF1674"/>
    <property type="match status" value="1"/>
</dbReference>
<sequence>MTDNLPQRKTDPLEKVRRMALPAAAQRALEEADARRAAANAAAAKLPDDESGGPRTIEPTRYGDWERKGIAYDF</sequence>
<protein>
    <recommendedName>
        <fullName evidence="5">DUF1674 domain-containing protein</fullName>
    </recommendedName>
</protein>
<comment type="caution">
    <text evidence="3">The sequence shown here is derived from an EMBL/GenBank/DDBJ whole genome shotgun (WGS) entry which is preliminary data.</text>
</comment>
<dbReference type="RefSeq" id="WP_035616953.1">
    <property type="nucleotide sequence ID" value="NZ_ARYK01000005.1"/>
</dbReference>
<evidence type="ECO:0000313" key="4">
    <source>
        <dbReference type="Proteomes" id="UP000025171"/>
    </source>
</evidence>
<dbReference type="eggNOG" id="COG5508">
    <property type="taxonomic scope" value="Bacteria"/>
</dbReference>
<dbReference type="PATRIC" id="fig|1280950.3.peg.2250"/>
<evidence type="ECO:0008006" key="5">
    <source>
        <dbReference type="Google" id="ProtNLM"/>
    </source>
</evidence>
<comment type="similarity">
    <text evidence="1">Belongs to the SDHAF4 family.</text>
</comment>
<name>A0A059FM49_9PROT</name>
<dbReference type="InterPro" id="IPR012875">
    <property type="entry name" value="SDHF4"/>
</dbReference>
<dbReference type="STRING" id="1280950.HJO_11237"/>
<dbReference type="Proteomes" id="UP000025171">
    <property type="component" value="Unassembled WGS sequence"/>
</dbReference>
<feature type="region of interest" description="Disordered" evidence="2">
    <location>
        <begin position="36"/>
        <end position="62"/>
    </location>
</feature>
<dbReference type="AlphaFoldDB" id="A0A059FM49"/>
<evidence type="ECO:0000256" key="2">
    <source>
        <dbReference type="SAM" id="MobiDB-lite"/>
    </source>
</evidence>
<evidence type="ECO:0000313" key="3">
    <source>
        <dbReference type="EMBL" id="KCZ91687.1"/>
    </source>
</evidence>
<dbReference type="OrthoDB" id="8481828at2"/>
<dbReference type="EMBL" id="ARYK01000005">
    <property type="protein sequence ID" value="KCZ91687.1"/>
    <property type="molecule type" value="Genomic_DNA"/>
</dbReference>
<evidence type="ECO:0000256" key="1">
    <source>
        <dbReference type="ARBA" id="ARBA00005701"/>
    </source>
</evidence>